<evidence type="ECO:0000256" key="5">
    <source>
        <dbReference type="ARBA" id="ARBA00022598"/>
    </source>
</evidence>
<evidence type="ECO:0000256" key="6">
    <source>
        <dbReference type="ARBA" id="ARBA00022723"/>
    </source>
</evidence>
<dbReference type="CDD" id="cd00496">
    <property type="entry name" value="PheRS_alpha_core"/>
    <property type="match status" value="1"/>
</dbReference>
<dbReference type="PATRIC" id="fig|1618344.3.peg.670"/>
<evidence type="ECO:0000256" key="12">
    <source>
        <dbReference type="ARBA" id="ARBA00049255"/>
    </source>
</evidence>
<keyword evidence="4 13" id="KW-0963">Cytoplasm</keyword>
<dbReference type="NCBIfam" id="TIGR00468">
    <property type="entry name" value="pheS"/>
    <property type="match status" value="1"/>
</dbReference>
<evidence type="ECO:0000256" key="8">
    <source>
        <dbReference type="ARBA" id="ARBA00022840"/>
    </source>
</evidence>
<dbReference type="AlphaFoldDB" id="A0A0G0WA79"/>
<evidence type="ECO:0000256" key="2">
    <source>
        <dbReference type="ARBA" id="ARBA00010207"/>
    </source>
</evidence>
<evidence type="ECO:0000313" key="16">
    <source>
        <dbReference type="EMBL" id="KKS08972.1"/>
    </source>
</evidence>
<comment type="cofactor">
    <cofactor evidence="13">
        <name>Mg(2+)</name>
        <dbReference type="ChEBI" id="CHEBI:18420"/>
    </cofactor>
    <text evidence="13">Binds 2 magnesium ions per tetramer.</text>
</comment>
<evidence type="ECO:0000256" key="7">
    <source>
        <dbReference type="ARBA" id="ARBA00022741"/>
    </source>
</evidence>
<comment type="similarity">
    <text evidence="2 13">Belongs to the class-II aminoacyl-tRNA synthetase family. Phe-tRNA synthetase alpha subunit type 1 subfamily.</text>
</comment>
<keyword evidence="7 13" id="KW-0547">Nucleotide-binding</keyword>
<evidence type="ECO:0000256" key="4">
    <source>
        <dbReference type="ARBA" id="ARBA00022490"/>
    </source>
</evidence>
<dbReference type="GO" id="GO:0004826">
    <property type="term" value="F:phenylalanine-tRNA ligase activity"/>
    <property type="evidence" value="ECO:0007669"/>
    <property type="project" value="UniProtKB-UniRule"/>
</dbReference>
<comment type="subcellular location">
    <subcellularLocation>
        <location evidence="1 13">Cytoplasm</location>
    </subcellularLocation>
</comment>
<dbReference type="GO" id="GO:0006432">
    <property type="term" value="P:phenylalanyl-tRNA aminoacylation"/>
    <property type="evidence" value="ECO:0007669"/>
    <property type="project" value="UniProtKB-UniRule"/>
</dbReference>
<dbReference type="EC" id="6.1.1.20" evidence="13"/>
<evidence type="ECO:0000256" key="9">
    <source>
        <dbReference type="ARBA" id="ARBA00022842"/>
    </source>
</evidence>
<keyword evidence="14" id="KW-0175">Coiled coil</keyword>
<feature type="coiled-coil region" evidence="14">
    <location>
        <begin position="53"/>
        <end position="84"/>
    </location>
</feature>
<keyword evidence="9 13" id="KW-0460">Magnesium</keyword>
<accession>A0A0G0WA79</accession>
<keyword evidence="8 13" id="KW-0067">ATP-binding</keyword>
<keyword evidence="10 13" id="KW-0648">Protein biosynthesis</keyword>
<dbReference type="InterPro" id="IPR002319">
    <property type="entry name" value="Phenylalanyl-tRNA_Synthase"/>
</dbReference>
<gene>
    <name evidence="13" type="primary">pheS</name>
    <name evidence="16" type="ORF">UU65_C0003G0027</name>
</gene>
<dbReference type="InterPro" id="IPR022911">
    <property type="entry name" value="Phe_tRNA_ligase_alpha1_bac"/>
</dbReference>
<feature type="domain" description="Aminoacyl-transfer RNA synthetases class-II family profile" evidence="15">
    <location>
        <begin position="62"/>
        <end position="316"/>
    </location>
</feature>
<evidence type="ECO:0000313" key="17">
    <source>
        <dbReference type="Proteomes" id="UP000033869"/>
    </source>
</evidence>
<feature type="binding site" evidence="13">
    <location>
        <position position="252"/>
    </location>
    <ligand>
        <name>Mg(2+)</name>
        <dbReference type="ChEBI" id="CHEBI:18420"/>
        <note>shared with beta subunit</note>
    </ligand>
</feature>
<dbReference type="GO" id="GO:0005524">
    <property type="term" value="F:ATP binding"/>
    <property type="evidence" value="ECO:0007669"/>
    <property type="project" value="UniProtKB-UniRule"/>
</dbReference>
<dbReference type="GO" id="GO:0000287">
    <property type="term" value="F:magnesium ion binding"/>
    <property type="evidence" value="ECO:0007669"/>
    <property type="project" value="UniProtKB-UniRule"/>
</dbReference>
<evidence type="ECO:0000256" key="10">
    <source>
        <dbReference type="ARBA" id="ARBA00022917"/>
    </source>
</evidence>
<evidence type="ECO:0000259" key="15">
    <source>
        <dbReference type="PROSITE" id="PS50862"/>
    </source>
</evidence>
<organism evidence="16 17">
    <name type="scientific">candidate division CPR2 bacterium GW2011_GWC1_41_48</name>
    <dbReference type="NCBI Taxonomy" id="1618344"/>
    <lineage>
        <taxon>Bacteria</taxon>
        <taxon>Bacteria division CPR2</taxon>
    </lineage>
</organism>
<dbReference type="PANTHER" id="PTHR11538">
    <property type="entry name" value="PHENYLALANYL-TRNA SYNTHETASE"/>
    <property type="match status" value="1"/>
</dbReference>
<dbReference type="SUPFAM" id="SSF55681">
    <property type="entry name" value="Class II aaRS and biotin synthetases"/>
    <property type="match status" value="1"/>
</dbReference>
<sequence>MNNLNDILKEATEGIKKASLSSEVENFRVRYLGRKGRITLAMSSLATLPIDQRKEAGKELNKIKQEVESMIEKRLSEITSLKRENLADGEWIDVTAPGIKHTVGHQHLVTQTIKDMVEIFSKLGFSVAEGPEIETDWYNFEAVNMPKDHPVRDTQDTFFINENLVLRTQTTPVQIRVMQTEKPPIRVIVPGKTYRRDSDVTHTPMFHQLEGLVVDETVTLADLKGTLEAFVRAFFGEERKTRFRPHHFAFTEPSIEMDVSCGICGGGGCRVCKYSGWVEILGAGMVHPNVLKNGGIDPEKYQGFAFGFGIERPAMLRNNIDDLRLFFDNDLRFLEQF</sequence>
<keyword evidence="6 13" id="KW-0479">Metal-binding</keyword>
<name>A0A0G0WA79_UNCC2</name>
<dbReference type="Proteomes" id="UP000033869">
    <property type="component" value="Unassembled WGS sequence"/>
</dbReference>
<evidence type="ECO:0000256" key="1">
    <source>
        <dbReference type="ARBA" id="ARBA00004496"/>
    </source>
</evidence>
<dbReference type="SUPFAM" id="SSF46589">
    <property type="entry name" value="tRNA-binding arm"/>
    <property type="match status" value="1"/>
</dbReference>
<dbReference type="InterPro" id="IPR045864">
    <property type="entry name" value="aa-tRNA-synth_II/BPL/LPL"/>
</dbReference>
<dbReference type="FunFam" id="3.30.930.10:FF:000003">
    <property type="entry name" value="Phenylalanine--tRNA ligase alpha subunit"/>
    <property type="match status" value="1"/>
</dbReference>
<reference evidence="16 17" key="1">
    <citation type="journal article" date="2015" name="Nature">
        <title>rRNA introns, odd ribosomes, and small enigmatic genomes across a large radiation of phyla.</title>
        <authorList>
            <person name="Brown C.T."/>
            <person name="Hug L.A."/>
            <person name="Thomas B.C."/>
            <person name="Sharon I."/>
            <person name="Castelle C.J."/>
            <person name="Singh A."/>
            <person name="Wilkins M.J."/>
            <person name="Williams K.H."/>
            <person name="Banfield J.F."/>
        </authorList>
    </citation>
    <scope>NUCLEOTIDE SEQUENCE [LARGE SCALE GENOMIC DNA]</scope>
</reference>
<dbReference type="InterPro" id="IPR004529">
    <property type="entry name" value="Phe-tRNA-synth_IIc_asu"/>
</dbReference>
<evidence type="ECO:0000256" key="11">
    <source>
        <dbReference type="ARBA" id="ARBA00023146"/>
    </source>
</evidence>
<comment type="catalytic activity">
    <reaction evidence="12 13">
        <text>tRNA(Phe) + L-phenylalanine + ATP = L-phenylalanyl-tRNA(Phe) + AMP + diphosphate + H(+)</text>
        <dbReference type="Rhea" id="RHEA:19413"/>
        <dbReference type="Rhea" id="RHEA-COMP:9668"/>
        <dbReference type="Rhea" id="RHEA-COMP:9699"/>
        <dbReference type="ChEBI" id="CHEBI:15378"/>
        <dbReference type="ChEBI" id="CHEBI:30616"/>
        <dbReference type="ChEBI" id="CHEBI:33019"/>
        <dbReference type="ChEBI" id="CHEBI:58095"/>
        <dbReference type="ChEBI" id="CHEBI:78442"/>
        <dbReference type="ChEBI" id="CHEBI:78531"/>
        <dbReference type="ChEBI" id="CHEBI:456215"/>
        <dbReference type="EC" id="6.1.1.20"/>
    </reaction>
</comment>
<dbReference type="GO" id="GO:0000049">
    <property type="term" value="F:tRNA binding"/>
    <property type="evidence" value="ECO:0007669"/>
    <property type="project" value="InterPro"/>
</dbReference>
<evidence type="ECO:0000256" key="3">
    <source>
        <dbReference type="ARBA" id="ARBA00011209"/>
    </source>
</evidence>
<dbReference type="PANTHER" id="PTHR11538:SF41">
    <property type="entry name" value="PHENYLALANINE--TRNA LIGASE, MITOCHONDRIAL"/>
    <property type="match status" value="1"/>
</dbReference>
<proteinExistence type="inferred from homology"/>
<dbReference type="InterPro" id="IPR004188">
    <property type="entry name" value="Phe-tRNA_ligase_II_N"/>
</dbReference>
<keyword evidence="5 13" id="KW-0436">Ligase</keyword>
<dbReference type="EMBL" id="LCBL01000003">
    <property type="protein sequence ID" value="KKS08972.1"/>
    <property type="molecule type" value="Genomic_DNA"/>
</dbReference>
<evidence type="ECO:0000256" key="14">
    <source>
        <dbReference type="SAM" id="Coils"/>
    </source>
</evidence>
<dbReference type="InterPro" id="IPR006195">
    <property type="entry name" value="aa-tRNA-synth_II"/>
</dbReference>
<dbReference type="Pfam" id="PF01409">
    <property type="entry name" value="tRNA-synt_2d"/>
    <property type="match status" value="1"/>
</dbReference>
<dbReference type="PROSITE" id="PS50862">
    <property type="entry name" value="AA_TRNA_LIGASE_II"/>
    <property type="match status" value="1"/>
</dbReference>
<keyword evidence="11 13" id="KW-0030">Aminoacyl-tRNA synthetase</keyword>
<dbReference type="Pfam" id="PF02912">
    <property type="entry name" value="Phe_tRNA-synt_N"/>
    <property type="match status" value="1"/>
</dbReference>
<dbReference type="HAMAP" id="MF_00281">
    <property type="entry name" value="Phe_tRNA_synth_alpha1"/>
    <property type="match status" value="1"/>
</dbReference>
<comment type="caution">
    <text evidence="16">The sequence shown here is derived from an EMBL/GenBank/DDBJ whole genome shotgun (WGS) entry which is preliminary data.</text>
</comment>
<dbReference type="InterPro" id="IPR010978">
    <property type="entry name" value="tRNA-bd_arm"/>
</dbReference>
<dbReference type="Gene3D" id="3.30.930.10">
    <property type="entry name" value="Bira Bifunctional Protein, Domain 2"/>
    <property type="match status" value="1"/>
</dbReference>
<dbReference type="GO" id="GO:0005737">
    <property type="term" value="C:cytoplasm"/>
    <property type="evidence" value="ECO:0007669"/>
    <property type="project" value="UniProtKB-SubCell"/>
</dbReference>
<protein>
    <recommendedName>
        <fullName evidence="13">Phenylalanine--tRNA ligase alpha subunit</fullName>
        <ecNumber evidence="13">6.1.1.20</ecNumber>
    </recommendedName>
    <alternativeName>
        <fullName evidence="13">Phenylalanyl-tRNA synthetase alpha subunit</fullName>
        <shortName evidence="13">PheRS</shortName>
    </alternativeName>
</protein>
<comment type="subunit">
    <text evidence="3 13">Tetramer of two alpha and two beta subunits.</text>
</comment>
<evidence type="ECO:0000256" key="13">
    <source>
        <dbReference type="HAMAP-Rule" id="MF_00281"/>
    </source>
</evidence>